<dbReference type="PROSITE" id="PS50977">
    <property type="entry name" value="HTH_TETR_2"/>
    <property type="match status" value="1"/>
</dbReference>
<dbReference type="Proteomes" id="UP000245444">
    <property type="component" value="Chromosome"/>
</dbReference>
<dbReference type="Pfam" id="PF00440">
    <property type="entry name" value="TetR_N"/>
    <property type="match status" value="1"/>
</dbReference>
<evidence type="ECO:0000259" key="5">
    <source>
        <dbReference type="PROSITE" id="PS50977"/>
    </source>
</evidence>
<evidence type="ECO:0000256" key="1">
    <source>
        <dbReference type="ARBA" id="ARBA00023015"/>
    </source>
</evidence>
<dbReference type="Gene3D" id="1.10.10.60">
    <property type="entry name" value="Homeodomain-like"/>
    <property type="match status" value="1"/>
</dbReference>
<keyword evidence="2 4" id="KW-0238">DNA-binding</keyword>
<keyword evidence="7" id="KW-1185">Reference proteome</keyword>
<evidence type="ECO:0000256" key="3">
    <source>
        <dbReference type="ARBA" id="ARBA00023163"/>
    </source>
</evidence>
<dbReference type="SUPFAM" id="SSF46689">
    <property type="entry name" value="Homeodomain-like"/>
    <property type="match status" value="1"/>
</dbReference>
<dbReference type="Pfam" id="PF14246">
    <property type="entry name" value="TetR_C_7"/>
    <property type="match status" value="1"/>
</dbReference>
<organism evidence="6 7">
    <name type="scientific">Methylobacterium terrae</name>
    <dbReference type="NCBI Taxonomy" id="2202827"/>
    <lineage>
        <taxon>Bacteria</taxon>
        <taxon>Pseudomonadati</taxon>
        <taxon>Pseudomonadota</taxon>
        <taxon>Alphaproteobacteria</taxon>
        <taxon>Hyphomicrobiales</taxon>
        <taxon>Methylobacteriaceae</taxon>
        <taxon>Methylobacterium</taxon>
    </lineage>
</organism>
<accession>A0A2U8WLM5</accession>
<dbReference type="GO" id="GO:0003700">
    <property type="term" value="F:DNA-binding transcription factor activity"/>
    <property type="evidence" value="ECO:0007669"/>
    <property type="project" value="TreeGrafter"/>
</dbReference>
<dbReference type="PRINTS" id="PR00455">
    <property type="entry name" value="HTHTETR"/>
</dbReference>
<dbReference type="EMBL" id="CP029553">
    <property type="protein sequence ID" value="AWN46458.1"/>
    <property type="molecule type" value="Genomic_DNA"/>
</dbReference>
<dbReference type="GO" id="GO:0000976">
    <property type="term" value="F:transcription cis-regulatory region binding"/>
    <property type="evidence" value="ECO:0007669"/>
    <property type="project" value="TreeGrafter"/>
</dbReference>
<dbReference type="OrthoDB" id="5292901at2"/>
<dbReference type="InterPro" id="IPR001647">
    <property type="entry name" value="HTH_TetR"/>
</dbReference>
<feature type="domain" description="HTH tetR-type" evidence="5">
    <location>
        <begin position="19"/>
        <end position="79"/>
    </location>
</feature>
<dbReference type="InterPro" id="IPR050109">
    <property type="entry name" value="HTH-type_TetR-like_transc_reg"/>
</dbReference>
<evidence type="ECO:0000256" key="2">
    <source>
        <dbReference type="ARBA" id="ARBA00023125"/>
    </source>
</evidence>
<dbReference type="PANTHER" id="PTHR30055:SF234">
    <property type="entry name" value="HTH-TYPE TRANSCRIPTIONAL REGULATOR BETI"/>
    <property type="match status" value="1"/>
</dbReference>
<dbReference type="InterPro" id="IPR009057">
    <property type="entry name" value="Homeodomain-like_sf"/>
</dbReference>
<evidence type="ECO:0000313" key="6">
    <source>
        <dbReference type="EMBL" id="AWN46458.1"/>
    </source>
</evidence>
<dbReference type="InterPro" id="IPR039536">
    <property type="entry name" value="TetR_C_Proteobacteria"/>
</dbReference>
<gene>
    <name evidence="6" type="ORF">DK419_09135</name>
</gene>
<reference evidence="6 7" key="1">
    <citation type="submission" date="2018-05" db="EMBL/GenBank/DDBJ databases">
        <title>Complete Genome Sequence of Methylobacterium sp. 17Sr1-28.</title>
        <authorList>
            <person name="Srinivasan S."/>
        </authorList>
    </citation>
    <scope>NUCLEOTIDE SEQUENCE [LARGE SCALE GENOMIC DNA]</scope>
    <source>
        <strain evidence="6 7">17Sr1-28</strain>
    </source>
</reference>
<dbReference type="RefSeq" id="WP_109958803.1">
    <property type="nucleotide sequence ID" value="NZ_CP029553.1"/>
</dbReference>
<dbReference type="KEGG" id="mtea:DK419_09135"/>
<feature type="DNA-binding region" description="H-T-H motif" evidence="4">
    <location>
        <begin position="42"/>
        <end position="61"/>
    </location>
</feature>
<name>A0A2U8WLM5_9HYPH</name>
<keyword evidence="3" id="KW-0804">Transcription</keyword>
<sequence>MRERASTTSPGRPPAAALEAREAHLLDTATAEFLEHGYGAASLSRIARTARVSSKTIYARYADKADLFLACVQRLTASSKTDIAGLMRDADADPARILTAVGTRLARHWVSPRELGLYRLAIAENQRVPELAEVFRCNAARYHDLIEAYFRTLAACAILEIDDFGEAVDHFIQLTRSGIRDQALLGRITPDEALERVVARGVRVFLRAYGHRTRS</sequence>
<evidence type="ECO:0000313" key="7">
    <source>
        <dbReference type="Proteomes" id="UP000245444"/>
    </source>
</evidence>
<proteinExistence type="predicted"/>
<protein>
    <recommendedName>
        <fullName evidence="5">HTH tetR-type domain-containing protein</fullName>
    </recommendedName>
</protein>
<dbReference type="PANTHER" id="PTHR30055">
    <property type="entry name" value="HTH-TYPE TRANSCRIPTIONAL REGULATOR RUTR"/>
    <property type="match status" value="1"/>
</dbReference>
<keyword evidence="1" id="KW-0805">Transcription regulation</keyword>
<evidence type="ECO:0000256" key="4">
    <source>
        <dbReference type="PROSITE-ProRule" id="PRU00335"/>
    </source>
</evidence>
<dbReference type="AlphaFoldDB" id="A0A2U8WLM5"/>
<dbReference type="Gene3D" id="1.10.357.10">
    <property type="entry name" value="Tetracycline Repressor, domain 2"/>
    <property type="match status" value="1"/>
</dbReference>